<proteinExistence type="predicted"/>
<comment type="caution">
    <text evidence="1">The sequence shown here is derived from an EMBL/GenBank/DDBJ whole genome shotgun (WGS) entry which is preliminary data.</text>
</comment>
<feature type="non-terminal residue" evidence="1">
    <location>
        <position position="83"/>
    </location>
</feature>
<protein>
    <submittedName>
        <fullName evidence="1">Uncharacterized protein</fullName>
    </submittedName>
</protein>
<evidence type="ECO:0000313" key="1">
    <source>
        <dbReference type="EMBL" id="GAG03252.1"/>
    </source>
</evidence>
<accession>X0UVL6</accession>
<reference evidence="1" key="1">
    <citation type="journal article" date="2014" name="Front. Microbiol.">
        <title>High frequency of phylogenetically diverse reductive dehalogenase-homologous genes in deep subseafloor sedimentary metagenomes.</title>
        <authorList>
            <person name="Kawai M."/>
            <person name="Futagami T."/>
            <person name="Toyoda A."/>
            <person name="Takaki Y."/>
            <person name="Nishi S."/>
            <person name="Hori S."/>
            <person name="Arai W."/>
            <person name="Tsubouchi T."/>
            <person name="Morono Y."/>
            <person name="Uchiyama I."/>
            <person name="Ito T."/>
            <person name="Fujiyama A."/>
            <person name="Inagaki F."/>
            <person name="Takami H."/>
        </authorList>
    </citation>
    <scope>NUCLEOTIDE SEQUENCE</scope>
    <source>
        <strain evidence="1">Expedition CK06-06</strain>
    </source>
</reference>
<sequence>MTKKVKNMEELIEKINMAKLREVGVNPQEIAKVEALHDLFRQGKTWEDQEVRDLFRVLPDGFRYCTTFVHNEILVRIGKVKQI</sequence>
<gene>
    <name evidence="1" type="ORF">S01H1_38212</name>
</gene>
<organism evidence="1">
    <name type="scientific">marine sediment metagenome</name>
    <dbReference type="NCBI Taxonomy" id="412755"/>
    <lineage>
        <taxon>unclassified sequences</taxon>
        <taxon>metagenomes</taxon>
        <taxon>ecological metagenomes</taxon>
    </lineage>
</organism>
<dbReference type="AlphaFoldDB" id="X0UVL6"/>
<dbReference type="EMBL" id="BARS01024039">
    <property type="protein sequence ID" value="GAG03252.1"/>
    <property type="molecule type" value="Genomic_DNA"/>
</dbReference>
<name>X0UVL6_9ZZZZ</name>